<proteinExistence type="predicted"/>
<dbReference type="EMBL" id="PRKW01000007">
    <property type="protein sequence ID" value="PPB48044.1"/>
    <property type="molecule type" value="Genomic_DNA"/>
</dbReference>
<evidence type="ECO:0000313" key="6">
    <source>
        <dbReference type="Proteomes" id="UP000239297"/>
    </source>
</evidence>
<dbReference type="InterPro" id="IPR011146">
    <property type="entry name" value="HIT-like"/>
</dbReference>
<evidence type="ECO:0000313" key="5">
    <source>
        <dbReference type="EMBL" id="PPB48044.1"/>
    </source>
</evidence>
<dbReference type="GO" id="GO:0003824">
    <property type="term" value="F:catalytic activity"/>
    <property type="evidence" value="ECO:0007669"/>
    <property type="project" value="InterPro"/>
</dbReference>
<organism evidence="5 6">
    <name type="scientific">Arthrobacter pityocampae</name>
    <dbReference type="NCBI Taxonomy" id="547334"/>
    <lineage>
        <taxon>Bacteria</taxon>
        <taxon>Bacillati</taxon>
        <taxon>Actinomycetota</taxon>
        <taxon>Actinomycetes</taxon>
        <taxon>Micrococcales</taxon>
        <taxon>Micrococcaceae</taxon>
        <taxon>Arthrobacter</taxon>
    </lineage>
</organism>
<dbReference type="OrthoDB" id="9784774at2"/>
<dbReference type="PANTHER" id="PTHR46648">
    <property type="entry name" value="HIT FAMILY PROTEIN 1"/>
    <property type="match status" value="1"/>
</dbReference>
<feature type="active site" description="Tele-AMP-histidine intermediate" evidence="1">
    <location>
        <position position="103"/>
    </location>
</feature>
<dbReference type="InterPro" id="IPR036265">
    <property type="entry name" value="HIT-like_sf"/>
</dbReference>
<feature type="short sequence motif" description="Histidine triad motif" evidence="2 3">
    <location>
        <begin position="101"/>
        <end position="105"/>
    </location>
</feature>
<accession>A0A2S5IU08</accession>
<dbReference type="GO" id="GO:0009117">
    <property type="term" value="P:nucleotide metabolic process"/>
    <property type="evidence" value="ECO:0007669"/>
    <property type="project" value="TreeGrafter"/>
</dbReference>
<dbReference type="PANTHER" id="PTHR46648:SF1">
    <property type="entry name" value="ADENOSINE 5'-MONOPHOSPHORAMIDASE HNT1"/>
    <property type="match status" value="1"/>
</dbReference>
<evidence type="ECO:0000256" key="3">
    <source>
        <dbReference type="PROSITE-ProRule" id="PRU00464"/>
    </source>
</evidence>
<dbReference type="InterPro" id="IPR001310">
    <property type="entry name" value="Histidine_triad_HIT"/>
</dbReference>
<dbReference type="PROSITE" id="PS51084">
    <property type="entry name" value="HIT_2"/>
    <property type="match status" value="1"/>
</dbReference>
<keyword evidence="6" id="KW-1185">Reference proteome</keyword>
<dbReference type="PRINTS" id="PR00332">
    <property type="entry name" value="HISTRIAD"/>
</dbReference>
<dbReference type="Gene3D" id="3.30.428.10">
    <property type="entry name" value="HIT-like"/>
    <property type="match status" value="1"/>
</dbReference>
<dbReference type="AlphaFoldDB" id="A0A2S5IU08"/>
<reference evidence="5 6" key="1">
    <citation type="journal article" date="2014" name="Int. J. Syst. Evol. Microbiol.">
        <title>Arthrobacter pityocampae sp. nov., isolated from Thaumetopoea pityocampa (Lep., Thaumetopoeidae).</title>
        <authorList>
            <person name="Ince I.A."/>
            <person name="Demirbag Z."/>
            <person name="Kati H."/>
        </authorList>
    </citation>
    <scope>NUCLEOTIDE SEQUENCE [LARGE SCALE GENOMIC DNA]</scope>
    <source>
        <strain evidence="5 6">Tp2</strain>
    </source>
</reference>
<dbReference type="Pfam" id="PF01230">
    <property type="entry name" value="HIT"/>
    <property type="match status" value="1"/>
</dbReference>
<evidence type="ECO:0000259" key="4">
    <source>
        <dbReference type="PROSITE" id="PS51084"/>
    </source>
</evidence>
<dbReference type="Proteomes" id="UP000239297">
    <property type="component" value="Unassembled WGS sequence"/>
</dbReference>
<name>A0A2S5IU08_9MICC</name>
<dbReference type="SUPFAM" id="SSF54197">
    <property type="entry name" value="HIT-like"/>
    <property type="match status" value="1"/>
</dbReference>
<comment type="caution">
    <text evidence="5">The sequence shown here is derived from an EMBL/GenBank/DDBJ whole genome shotgun (WGS) entry which is preliminary data.</text>
</comment>
<evidence type="ECO:0000256" key="2">
    <source>
        <dbReference type="PIRSR" id="PIRSR601310-3"/>
    </source>
</evidence>
<sequence>MVNNAPCPFCSIVNQTDSAVREVYRNDHVIAFFPLNPATLGHTLVIPRQHVPHIWELSEDSAGHLAISIIRLSKAVKNAIHPDGLNIIQSNGEAATQSVPHIHVHLVPRWESDAIGRIWPPKTSYSEAAKDDVWEKLLGECSRIEKT</sequence>
<gene>
    <name evidence="5" type="ORF">C4K88_16475</name>
</gene>
<evidence type="ECO:0000256" key="1">
    <source>
        <dbReference type="PIRSR" id="PIRSR601310-1"/>
    </source>
</evidence>
<protein>
    <submittedName>
        <fullName evidence="5">HIT family protein</fullName>
    </submittedName>
</protein>
<feature type="domain" description="HIT" evidence="4">
    <location>
        <begin position="8"/>
        <end position="116"/>
    </location>
</feature>